<gene>
    <name evidence="2" type="ORF">SAMN02910418_00888</name>
</gene>
<evidence type="ECO:0000313" key="3">
    <source>
        <dbReference type="Proteomes" id="UP000199288"/>
    </source>
</evidence>
<dbReference type="Pfam" id="PF17920">
    <property type="entry name" value="TetR_C_16"/>
    <property type="match status" value="1"/>
</dbReference>
<accession>A0A1H3YAB2</accession>
<organism evidence="2 3">
    <name type="scientific">Bowdeniella nasicola</name>
    <dbReference type="NCBI Taxonomy" id="208480"/>
    <lineage>
        <taxon>Bacteria</taxon>
        <taxon>Bacillati</taxon>
        <taxon>Actinomycetota</taxon>
        <taxon>Actinomycetes</taxon>
        <taxon>Actinomycetales</taxon>
        <taxon>Actinomycetaceae</taxon>
        <taxon>Bowdeniella</taxon>
    </lineage>
</organism>
<evidence type="ECO:0000313" key="2">
    <source>
        <dbReference type="EMBL" id="SEA07818.1"/>
    </source>
</evidence>
<sequence>MIALVRHSIGGNSALLRTFITTRLITRLATHARGDEAERRVRASAVGSQMVGLMIARHVVRIEPLASLEVEDVVRLYGPTIQRYLTGEIEGLG</sequence>
<dbReference type="Proteomes" id="UP000199288">
    <property type="component" value="Unassembled WGS sequence"/>
</dbReference>
<feature type="domain" description="Tetracyclin repressor-like C-terminal" evidence="1">
    <location>
        <begin position="2"/>
        <end position="85"/>
    </location>
</feature>
<proteinExistence type="predicted"/>
<name>A0A1H3YAB2_9ACTO</name>
<dbReference type="EMBL" id="FNQV01000004">
    <property type="protein sequence ID" value="SEA07818.1"/>
    <property type="molecule type" value="Genomic_DNA"/>
</dbReference>
<reference evidence="3" key="1">
    <citation type="submission" date="2016-10" db="EMBL/GenBank/DDBJ databases">
        <authorList>
            <person name="Varghese N."/>
            <person name="Submissions S."/>
        </authorList>
    </citation>
    <scope>NUCLEOTIDE SEQUENCE [LARGE SCALE GENOMIC DNA]</scope>
    <source>
        <strain evidence="3">KPR-1</strain>
    </source>
</reference>
<evidence type="ECO:0000259" key="1">
    <source>
        <dbReference type="Pfam" id="PF17920"/>
    </source>
</evidence>
<dbReference type="Gene3D" id="1.10.357.10">
    <property type="entry name" value="Tetracycline Repressor, domain 2"/>
    <property type="match status" value="1"/>
</dbReference>
<protein>
    <recommendedName>
        <fullName evidence="1">Tetracyclin repressor-like C-terminal domain-containing protein</fullName>
    </recommendedName>
</protein>
<dbReference type="SUPFAM" id="SSF48498">
    <property type="entry name" value="Tetracyclin repressor-like, C-terminal domain"/>
    <property type="match status" value="1"/>
</dbReference>
<dbReference type="AlphaFoldDB" id="A0A1H3YAB2"/>
<dbReference type="InterPro" id="IPR041678">
    <property type="entry name" value="TetR_C_16"/>
</dbReference>
<dbReference type="InterPro" id="IPR036271">
    <property type="entry name" value="Tet_transcr_reg_TetR-rel_C_sf"/>
</dbReference>
<keyword evidence="3" id="KW-1185">Reference proteome</keyword>